<dbReference type="InterPro" id="IPR014284">
    <property type="entry name" value="RNA_pol_sigma-70_dom"/>
</dbReference>
<evidence type="ECO:0000256" key="5">
    <source>
        <dbReference type="ARBA" id="ARBA00023163"/>
    </source>
</evidence>
<dbReference type="NCBIfam" id="TIGR02937">
    <property type="entry name" value="sigma70-ECF"/>
    <property type="match status" value="1"/>
</dbReference>
<dbReference type="Pfam" id="PF04542">
    <property type="entry name" value="Sigma70_r2"/>
    <property type="match status" value="1"/>
</dbReference>
<evidence type="ECO:0000259" key="8">
    <source>
        <dbReference type="Pfam" id="PF08281"/>
    </source>
</evidence>
<accession>A0AB39PCA2</accession>
<dbReference type="Pfam" id="PF08281">
    <property type="entry name" value="Sigma70_r4_2"/>
    <property type="match status" value="1"/>
</dbReference>
<dbReference type="SUPFAM" id="SSF88659">
    <property type="entry name" value="Sigma3 and sigma4 domains of RNA polymerase sigma factors"/>
    <property type="match status" value="1"/>
</dbReference>
<protein>
    <submittedName>
        <fullName evidence="9">Sigma-70 family RNA polymerase sigma factor</fullName>
    </submittedName>
</protein>
<evidence type="ECO:0000256" key="4">
    <source>
        <dbReference type="ARBA" id="ARBA00023125"/>
    </source>
</evidence>
<feature type="domain" description="RNA polymerase sigma factor 70 region 4 type 2" evidence="8">
    <location>
        <begin position="123"/>
        <end position="173"/>
    </location>
</feature>
<evidence type="ECO:0000313" key="9">
    <source>
        <dbReference type="EMBL" id="XDQ27335.1"/>
    </source>
</evidence>
<dbReference type="Gene3D" id="1.10.1740.10">
    <property type="match status" value="1"/>
</dbReference>
<evidence type="ECO:0000259" key="7">
    <source>
        <dbReference type="Pfam" id="PF04542"/>
    </source>
</evidence>
<evidence type="ECO:0000256" key="1">
    <source>
        <dbReference type="ARBA" id="ARBA00010641"/>
    </source>
</evidence>
<dbReference type="InterPro" id="IPR013324">
    <property type="entry name" value="RNA_pol_sigma_r3/r4-like"/>
</dbReference>
<dbReference type="Gene3D" id="1.10.10.10">
    <property type="entry name" value="Winged helix-like DNA-binding domain superfamily/Winged helix DNA-binding domain"/>
    <property type="match status" value="1"/>
</dbReference>
<comment type="similarity">
    <text evidence="1">Belongs to the sigma-70 factor family. ECF subfamily.</text>
</comment>
<evidence type="ECO:0000256" key="2">
    <source>
        <dbReference type="ARBA" id="ARBA00023015"/>
    </source>
</evidence>
<sequence length="234" mass="25878">MTQDFSPHAPRATRMKKLPLDFEAFHQMYRPRYVCWATSRLGSRADAEEAVDAAFEQLLKAWQTILTTENPAAYAWRVLRNSTIDFSRARDRRPALIGEAAFETVALGQAADPIGQFEESLHLYQAIGQLPPRQMDVILLQFSHGYSVDEVAAALGITPAGVRSTARHAKRRLQHAYGVRRHLENAETVGDLENVGDRADGTALTVNDPAPTEEAAEPRPAPTNDEGHADDVAH</sequence>
<dbReference type="InterPro" id="IPR036388">
    <property type="entry name" value="WH-like_DNA-bd_sf"/>
</dbReference>
<reference evidence="9" key="1">
    <citation type="submission" date="2024-07" db="EMBL/GenBank/DDBJ databases">
        <authorList>
            <person name="Yu S.T."/>
        </authorList>
    </citation>
    <scope>NUCLEOTIDE SEQUENCE</scope>
    <source>
        <strain evidence="9">R21</strain>
    </source>
</reference>
<dbReference type="RefSeq" id="WP_369234590.1">
    <property type="nucleotide sequence ID" value="NZ_CP163435.1"/>
</dbReference>
<feature type="compositionally biased region" description="Basic and acidic residues" evidence="6">
    <location>
        <begin position="225"/>
        <end position="234"/>
    </location>
</feature>
<keyword evidence="4" id="KW-0238">DNA-binding</keyword>
<dbReference type="PANTHER" id="PTHR43133:SF8">
    <property type="entry name" value="RNA POLYMERASE SIGMA FACTOR HI_1459-RELATED"/>
    <property type="match status" value="1"/>
</dbReference>
<dbReference type="InterPro" id="IPR039425">
    <property type="entry name" value="RNA_pol_sigma-70-like"/>
</dbReference>
<dbReference type="GO" id="GO:0016987">
    <property type="term" value="F:sigma factor activity"/>
    <property type="evidence" value="ECO:0007669"/>
    <property type="project" value="UniProtKB-KW"/>
</dbReference>
<gene>
    <name evidence="9" type="ORF">AB5J56_22615</name>
</gene>
<feature type="region of interest" description="Disordered" evidence="6">
    <location>
        <begin position="193"/>
        <end position="234"/>
    </location>
</feature>
<keyword evidence="3" id="KW-0731">Sigma factor</keyword>
<dbReference type="AlphaFoldDB" id="A0AB39PCA2"/>
<dbReference type="GO" id="GO:0006352">
    <property type="term" value="P:DNA-templated transcription initiation"/>
    <property type="evidence" value="ECO:0007669"/>
    <property type="project" value="InterPro"/>
</dbReference>
<feature type="domain" description="RNA polymerase sigma-70 region 2" evidence="7">
    <location>
        <begin position="27"/>
        <end position="93"/>
    </location>
</feature>
<evidence type="ECO:0000256" key="3">
    <source>
        <dbReference type="ARBA" id="ARBA00023082"/>
    </source>
</evidence>
<dbReference type="CDD" id="cd06171">
    <property type="entry name" value="Sigma70_r4"/>
    <property type="match status" value="1"/>
</dbReference>
<keyword evidence="5" id="KW-0804">Transcription</keyword>
<dbReference type="SUPFAM" id="SSF88946">
    <property type="entry name" value="Sigma2 domain of RNA polymerase sigma factors"/>
    <property type="match status" value="1"/>
</dbReference>
<dbReference type="PANTHER" id="PTHR43133">
    <property type="entry name" value="RNA POLYMERASE ECF-TYPE SIGMA FACTO"/>
    <property type="match status" value="1"/>
</dbReference>
<dbReference type="InterPro" id="IPR013325">
    <property type="entry name" value="RNA_pol_sigma_r2"/>
</dbReference>
<name>A0AB39PCA2_9ACTN</name>
<organism evidence="9">
    <name type="scientific">Streptomyces sp. R21</name>
    <dbReference type="NCBI Taxonomy" id="3238627"/>
    <lineage>
        <taxon>Bacteria</taxon>
        <taxon>Bacillati</taxon>
        <taxon>Actinomycetota</taxon>
        <taxon>Actinomycetes</taxon>
        <taxon>Kitasatosporales</taxon>
        <taxon>Streptomycetaceae</taxon>
        <taxon>Streptomyces</taxon>
    </lineage>
</organism>
<dbReference type="InterPro" id="IPR007627">
    <property type="entry name" value="RNA_pol_sigma70_r2"/>
</dbReference>
<dbReference type="InterPro" id="IPR013249">
    <property type="entry name" value="RNA_pol_sigma70_r4_t2"/>
</dbReference>
<evidence type="ECO:0000256" key="6">
    <source>
        <dbReference type="SAM" id="MobiDB-lite"/>
    </source>
</evidence>
<keyword evidence="2" id="KW-0805">Transcription regulation</keyword>
<dbReference type="EMBL" id="CP163435">
    <property type="protein sequence ID" value="XDQ27335.1"/>
    <property type="molecule type" value="Genomic_DNA"/>
</dbReference>
<dbReference type="GO" id="GO:0003677">
    <property type="term" value="F:DNA binding"/>
    <property type="evidence" value="ECO:0007669"/>
    <property type="project" value="UniProtKB-KW"/>
</dbReference>
<proteinExistence type="inferred from homology"/>